<dbReference type="PANTHER" id="PTHR48022:SF2">
    <property type="entry name" value="PLASTIDIC GLUCOSE TRANSPORTER 4"/>
    <property type="match status" value="1"/>
</dbReference>
<name>A0ABW1AFY6_9ACTN</name>
<dbReference type="InterPro" id="IPR036259">
    <property type="entry name" value="MFS_trans_sf"/>
</dbReference>
<evidence type="ECO:0000256" key="6">
    <source>
        <dbReference type="SAM" id="MobiDB-lite"/>
    </source>
</evidence>
<evidence type="ECO:0000313" key="10">
    <source>
        <dbReference type="Proteomes" id="UP001596074"/>
    </source>
</evidence>
<comment type="similarity">
    <text evidence="2">Belongs to the major facilitator superfamily. Sugar transporter (TC 2.A.1.1) family.</text>
</comment>
<feature type="transmembrane region" description="Helical" evidence="7">
    <location>
        <begin position="188"/>
        <end position="208"/>
    </location>
</feature>
<dbReference type="PANTHER" id="PTHR48022">
    <property type="entry name" value="PLASTIDIC GLUCOSE TRANSPORTER 4"/>
    <property type="match status" value="1"/>
</dbReference>
<keyword evidence="10" id="KW-1185">Reference proteome</keyword>
<dbReference type="Pfam" id="PF00083">
    <property type="entry name" value="Sugar_tr"/>
    <property type="match status" value="1"/>
</dbReference>
<dbReference type="InterPro" id="IPR050360">
    <property type="entry name" value="MFS_Sugar_Transporters"/>
</dbReference>
<gene>
    <name evidence="9" type="ORF">ACFPZN_48120</name>
</gene>
<feature type="transmembrane region" description="Helical" evidence="7">
    <location>
        <begin position="155"/>
        <end position="176"/>
    </location>
</feature>
<dbReference type="InterPro" id="IPR020846">
    <property type="entry name" value="MFS_dom"/>
</dbReference>
<evidence type="ECO:0000256" key="5">
    <source>
        <dbReference type="ARBA" id="ARBA00023136"/>
    </source>
</evidence>
<sequence length="252" mass="26403">MLPPGPASLRWPPGGGGKISTRGCEASTQRYTGPRGPLVRARCRPHRPQHRARPVRRTLPAPHRGDLAAWFFAYYVNHRITAWLPSLYTKDFGLDLGAALRFTPLSNITGLLGCLIVALVIDRVGRRPALAVGMGGAAAALIPLALSGAVSGGQVAVWASVATLFVYATNVSLYLYTPELYPTRSRALGASFGGVWHRLGVIIGPVVVGADIGAGGGLVTVFTVLGCVAAAGAVTALFAVETKGRTLEQLND</sequence>
<evidence type="ECO:0000259" key="8">
    <source>
        <dbReference type="PROSITE" id="PS50850"/>
    </source>
</evidence>
<dbReference type="RefSeq" id="WP_378290454.1">
    <property type="nucleotide sequence ID" value="NZ_JBHSON010000112.1"/>
</dbReference>
<protein>
    <submittedName>
        <fullName evidence="9">MFS transporter</fullName>
    </submittedName>
</protein>
<organism evidence="9 10">
    <name type="scientific">Actinomadura rugatobispora</name>
    <dbReference type="NCBI Taxonomy" id="1994"/>
    <lineage>
        <taxon>Bacteria</taxon>
        <taxon>Bacillati</taxon>
        <taxon>Actinomycetota</taxon>
        <taxon>Actinomycetes</taxon>
        <taxon>Streptosporangiales</taxon>
        <taxon>Thermomonosporaceae</taxon>
        <taxon>Actinomadura</taxon>
    </lineage>
</organism>
<reference evidence="10" key="1">
    <citation type="journal article" date="2019" name="Int. J. Syst. Evol. Microbiol.">
        <title>The Global Catalogue of Microorganisms (GCM) 10K type strain sequencing project: providing services to taxonomists for standard genome sequencing and annotation.</title>
        <authorList>
            <consortium name="The Broad Institute Genomics Platform"/>
            <consortium name="The Broad Institute Genome Sequencing Center for Infectious Disease"/>
            <person name="Wu L."/>
            <person name="Ma J."/>
        </authorList>
    </citation>
    <scope>NUCLEOTIDE SEQUENCE [LARGE SCALE GENOMIC DNA]</scope>
    <source>
        <strain evidence="10">KCTC 42087</strain>
    </source>
</reference>
<dbReference type="InterPro" id="IPR005828">
    <property type="entry name" value="MFS_sugar_transport-like"/>
</dbReference>
<evidence type="ECO:0000256" key="3">
    <source>
        <dbReference type="ARBA" id="ARBA00022692"/>
    </source>
</evidence>
<dbReference type="PROSITE" id="PS00216">
    <property type="entry name" value="SUGAR_TRANSPORT_1"/>
    <property type="match status" value="1"/>
</dbReference>
<evidence type="ECO:0000256" key="1">
    <source>
        <dbReference type="ARBA" id="ARBA00004651"/>
    </source>
</evidence>
<dbReference type="Proteomes" id="UP001596074">
    <property type="component" value="Unassembled WGS sequence"/>
</dbReference>
<dbReference type="InterPro" id="IPR005829">
    <property type="entry name" value="Sugar_transporter_CS"/>
</dbReference>
<feature type="domain" description="Major facilitator superfamily (MFS) profile" evidence="8">
    <location>
        <begin position="1"/>
        <end position="244"/>
    </location>
</feature>
<proteinExistence type="inferred from homology"/>
<accession>A0ABW1AFY6</accession>
<keyword evidence="5 7" id="KW-0472">Membrane</keyword>
<dbReference type="PROSITE" id="PS50850">
    <property type="entry name" value="MFS"/>
    <property type="match status" value="1"/>
</dbReference>
<feature type="region of interest" description="Disordered" evidence="6">
    <location>
        <begin position="1"/>
        <end position="37"/>
    </location>
</feature>
<evidence type="ECO:0000313" key="9">
    <source>
        <dbReference type="EMBL" id="MFC5753436.1"/>
    </source>
</evidence>
<dbReference type="Gene3D" id="1.20.1250.20">
    <property type="entry name" value="MFS general substrate transporter like domains"/>
    <property type="match status" value="1"/>
</dbReference>
<evidence type="ECO:0000256" key="7">
    <source>
        <dbReference type="SAM" id="Phobius"/>
    </source>
</evidence>
<feature type="transmembrane region" description="Helical" evidence="7">
    <location>
        <begin position="128"/>
        <end position="149"/>
    </location>
</feature>
<dbReference type="EMBL" id="JBHSON010000112">
    <property type="protein sequence ID" value="MFC5753436.1"/>
    <property type="molecule type" value="Genomic_DNA"/>
</dbReference>
<dbReference type="SUPFAM" id="SSF103473">
    <property type="entry name" value="MFS general substrate transporter"/>
    <property type="match status" value="1"/>
</dbReference>
<feature type="transmembrane region" description="Helical" evidence="7">
    <location>
        <begin position="214"/>
        <end position="240"/>
    </location>
</feature>
<comment type="subcellular location">
    <subcellularLocation>
        <location evidence="1">Cell membrane</location>
        <topology evidence="1">Multi-pass membrane protein</topology>
    </subcellularLocation>
</comment>
<comment type="caution">
    <text evidence="9">The sequence shown here is derived from an EMBL/GenBank/DDBJ whole genome shotgun (WGS) entry which is preliminary data.</text>
</comment>
<evidence type="ECO:0000256" key="4">
    <source>
        <dbReference type="ARBA" id="ARBA00022989"/>
    </source>
</evidence>
<feature type="transmembrane region" description="Helical" evidence="7">
    <location>
        <begin position="102"/>
        <end position="121"/>
    </location>
</feature>
<evidence type="ECO:0000256" key="2">
    <source>
        <dbReference type="ARBA" id="ARBA00010992"/>
    </source>
</evidence>
<keyword evidence="4 7" id="KW-1133">Transmembrane helix</keyword>
<keyword evidence="3 7" id="KW-0812">Transmembrane</keyword>